<feature type="transmembrane region" description="Helical" evidence="1">
    <location>
        <begin position="115"/>
        <end position="137"/>
    </location>
</feature>
<dbReference type="EMBL" id="CAJFDH010000005">
    <property type="protein sequence ID" value="CAD5223468.1"/>
    <property type="molecule type" value="Genomic_DNA"/>
</dbReference>
<evidence type="ECO:0000313" key="3">
    <source>
        <dbReference type="Proteomes" id="UP000614601"/>
    </source>
</evidence>
<accession>A0A811L841</accession>
<gene>
    <name evidence="2" type="ORF">BOKJ2_LOCUS10238</name>
</gene>
<dbReference type="AlphaFoldDB" id="A0A811L841"/>
<dbReference type="PANTHER" id="PTHR22943">
    <property type="entry name" value="7-TRANSMEMBRANE DOMAIN RECEPTOR C.ELEGANS"/>
    <property type="match status" value="1"/>
</dbReference>
<dbReference type="PANTHER" id="PTHR22943:SF248">
    <property type="entry name" value="SEVEN TM RECEPTOR"/>
    <property type="match status" value="1"/>
</dbReference>
<dbReference type="Proteomes" id="UP000614601">
    <property type="component" value="Unassembled WGS sequence"/>
</dbReference>
<evidence type="ECO:0000313" key="2">
    <source>
        <dbReference type="EMBL" id="CAD5223468.1"/>
    </source>
</evidence>
<dbReference type="SUPFAM" id="SSF81321">
    <property type="entry name" value="Family A G protein-coupled receptor-like"/>
    <property type="match status" value="1"/>
</dbReference>
<sequence>MSALGAFFCCVVIYLTLKNAKNRALRAYAFMMVGNAIVDLILAINTLMTLPTACFGPQVVFMLVDNPIFPTAPGWTTFAVGTHLFFMFLGVAMLPLQFVYRYGVMRGQPFTPWQLLAMFSVSLMMGGIHGGLCPFTFSWPSPEWDAVLHQSMGDPNQELPGYLAGDIHEFGIMAMHFCNVFVIMSFSYTVIILMIYLSKQTVTLAKNDKITKQTQAVQKQVTRIIYFQAFYPVFVVGMPCVLFTIFVVQGKQVPYIGEWAVSTMHTPPLFNSLSVILCVPSYRKFVVHPFKTTRSDSSSSRIRSLI</sequence>
<dbReference type="Pfam" id="PF10326">
    <property type="entry name" value="7TM_GPCR_Str"/>
    <property type="match status" value="1"/>
</dbReference>
<reference evidence="2" key="1">
    <citation type="submission" date="2020-09" db="EMBL/GenBank/DDBJ databases">
        <authorList>
            <person name="Kikuchi T."/>
        </authorList>
    </citation>
    <scope>NUCLEOTIDE SEQUENCE</scope>
    <source>
        <strain evidence="2">SH1</strain>
    </source>
</reference>
<name>A0A811L841_9BILA</name>
<feature type="transmembrane region" description="Helical" evidence="1">
    <location>
        <begin position="170"/>
        <end position="197"/>
    </location>
</feature>
<evidence type="ECO:0000256" key="1">
    <source>
        <dbReference type="SAM" id="Phobius"/>
    </source>
</evidence>
<proteinExistence type="predicted"/>
<keyword evidence="1" id="KW-0472">Membrane</keyword>
<feature type="transmembrane region" description="Helical" evidence="1">
    <location>
        <begin position="84"/>
        <end position="103"/>
    </location>
</feature>
<evidence type="ECO:0008006" key="4">
    <source>
        <dbReference type="Google" id="ProtNLM"/>
    </source>
</evidence>
<feature type="transmembrane region" description="Helical" evidence="1">
    <location>
        <begin position="229"/>
        <end position="248"/>
    </location>
</feature>
<keyword evidence="1" id="KW-1133">Transmembrane helix</keyword>
<dbReference type="OrthoDB" id="5816683at2759"/>
<dbReference type="EMBL" id="CAJFCW020000005">
    <property type="protein sequence ID" value="CAG9117953.1"/>
    <property type="molecule type" value="Genomic_DNA"/>
</dbReference>
<dbReference type="InterPro" id="IPR019428">
    <property type="entry name" value="7TM_GPCR_serpentine_rcpt_Str"/>
</dbReference>
<protein>
    <recommendedName>
        <fullName evidence="4">G protein-coupled receptor</fullName>
    </recommendedName>
</protein>
<comment type="caution">
    <text evidence="2">The sequence shown here is derived from an EMBL/GenBank/DDBJ whole genome shotgun (WGS) entry which is preliminary data.</text>
</comment>
<organism evidence="2 3">
    <name type="scientific">Bursaphelenchus okinawaensis</name>
    <dbReference type="NCBI Taxonomy" id="465554"/>
    <lineage>
        <taxon>Eukaryota</taxon>
        <taxon>Metazoa</taxon>
        <taxon>Ecdysozoa</taxon>
        <taxon>Nematoda</taxon>
        <taxon>Chromadorea</taxon>
        <taxon>Rhabditida</taxon>
        <taxon>Tylenchina</taxon>
        <taxon>Tylenchomorpha</taxon>
        <taxon>Aphelenchoidea</taxon>
        <taxon>Aphelenchoididae</taxon>
        <taxon>Bursaphelenchus</taxon>
    </lineage>
</organism>
<keyword evidence="1" id="KW-0812">Transmembrane</keyword>
<keyword evidence="3" id="KW-1185">Reference proteome</keyword>
<dbReference type="Proteomes" id="UP000783686">
    <property type="component" value="Unassembled WGS sequence"/>
</dbReference>